<dbReference type="PANTHER" id="PTHR11955">
    <property type="entry name" value="FATTY ACID BINDING PROTEIN"/>
    <property type="match status" value="1"/>
</dbReference>
<dbReference type="CDD" id="cd00742">
    <property type="entry name" value="FABP"/>
    <property type="match status" value="1"/>
</dbReference>
<proteinExistence type="inferred from homology"/>
<dbReference type="InterPro" id="IPR031259">
    <property type="entry name" value="ILBP"/>
</dbReference>
<protein>
    <recommendedName>
        <fullName evidence="3">Lipocalin/cytosolic fatty-acid binding domain-containing protein</fullName>
    </recommendedName>
</protein>
<dbReference type="Gene3D" id="2.40.128.20">
    <property type="match status" value="1"/>
</dbReference>
<reference evidence="4 5" key="1">
    <citation type="submission" date="2024-05" db="EMBL/GenBank/DDBJ databases">
        <title>Genetic variation in Jamaican populations of the coffee berry borer (Hypothenemus hampei).</title>
        <authorList>
            <person name="Errbii M."/>
            <person name="Myrie A."/>
        </authorList>
    </citation>
    <scope>NUCLEOTIDE SEQUENCE [LARGE SCALE GENOMIC DNA]</scope>
    <source>
        <strain evidence="4">JA-Hopewell-2020-01-JO</strain>
        <tissue evidence="4">Whole body</tissue>
    </source>
</reference>
<dbReference type="PRINTS" id="PR00178">
    <property type="entry name" value="FATTYACIDBP"/>
</dbReference>
<dbReference type="InterPro" id="IPR000463">
    <property type="entry name" value="Fatty_acid-bd"/>
</dbReference>
<dbReference type="Pfam" id="PF00061">
    <property type="entry name" value="Lipocalin"/>
    <property type="match status" value="1"/>
</dbReference>
<gene>
    <name evidence="4" type="ORF">ABEB36_008527</name>
</gene>
<evidence type="ECO:0000313" key="4">
    <source>
        <dbReference type="EMBL" id="KAL1497594.1"/>
    </source>
</evidence>
<dbReference type="AlphaFoldDB" id="A0ABD1EM72"/>
<comment type="similarity">
    <text evidence="1">Belongs to the calycin superfamily. Fatty-acid binding protein (FABP) family.</text>
</comment>
<dbReference type="SUPFAM" id="SSF50814">
    <property type="entry name" value="Lipocalins"/>
    <property type="match status" value="1"/>
</dbReference>
<feature type="domain" description="Lipocalin/cytosolic fatty-acid binding" evidence="3">
    <location>
        <begin position="6"/>
        <end position="108"/>
    </location>
</feature>
<evidence type="ECO:0000256" key="2">
    <source>
        <dbReference type="ARBA" id="ARBA00023121"/>
    </source>
</evidence>
<dbReference type="GO" id="GO:0008289">
    <property type="term" value="F:lipid binding"/>
    <property type="evidence" value="ECO:0007669"/>
    <property type="project" value="UniProtKB-KW"/>
</dbReference>
<dbReference type="Proteomes" id="UP001566132">
    <property type="component" value="Unassembled WGS sequence"/>
</dbReference>
<dbReference type="InterPro" id="IPR012674">
    <property type="entry name" value="Calycin"/>
</dbReference>
<evidence type="ECO:0000313" key="5">
    <source>
        <dbReference type="Proteomes" id="UP001566132"/>
    </source>
</evidence>
<keyword evidence="2" id="KW-0446">Lipid-binding</keyword>
<name>A0ABD1EM72_HYPHA</name>
<organism evidence="4 5">
    <name type="scientific">Hypothenemus hampei</name>
    <name type="common">Coffee berry borer</name>
    <dbReference type="NCBI Taxonomy" id="57062"/>
    <lineage>
        <taxon>Eukaryota</taxon>
        <taxon>Metazoa</taxon>
        <taxon>Ecdysozoa</taxon>
        <taxon>Arthropoda</taxon>
        <taxon>Hexapoda</taxon>
        <taxon>Insecta</taxon>
        <taxon>Pterygota</taxon>
        <taxon>Neoptera</taxon>
        <taxon>Endopterygota</taxon>
        <taxon>Coleoptera</taxon>
        <taxon>Polyphaga</taxon>
        <taxon>Cucujiformia</taxon>
        <taxon>Curculionidae</taxon>
        <taxon>Scolytinae</taxon>
        <taxon>Hypothenemus</taxon>
    </lineage>
</organism>
<comment type="caution">
    <text evidence="4">The sequence shown here is derived from an EMBL/GenBank/DDBJ whole genome shotgun (WGS) entry which is preliminary data.</text>
</comment>
<keyword evidence="5" id="KW-1185">Reference proteome</keyword>
<evidence type="ECO:0000259" key="3">
    <source>
        <dbReference type="Pfam" id="PF00061"/>
    </source>
</evidence>
<evidence type="ECO:0000256" key="1">
    <source>
        <dbReference type="ARBA" id="ARBA00008390"/>
    </source>
</evidence>
<sequence>MVEFEGTYLHEHSENLDEYFKALGVPYIPRKIICATNPTIEISKISDNKWSITSKTMIKTSVSTFALGEEYEEHMQGGALKCVTTMENNDLVSQCIGPGNTEMTRIYSFTDDGLIITYILKEAEIKAKRHFKRQQIA</sequence>
<accession>A0ABD1EM72</accession>
<dbReference type="EMBL" id="JBDJPC010000006">
    <property type="protein sequence ID" value="KAL1497594.1"/>
    <property type="molecule type" value="Genomic_DNA"/>
</dbReference>
<dbReference type="InterPro" id="IPR000566">
    <property type="entry name" value="Lipocln_cytosolic_FA-bd_dom"/>
</dbReference>